<feature type="binding site" evidence="11">
    <location>
        <position position="126"/>
    </location>
    <ligand>
        <name>ATP</name>
        <dbReference type="ChEBI" id="CHEBI:30616"/>
    </ligand>
</feature>
<dbReference type="NCBIfam" id="NF006830">
    <property type="entry name" value="PRK09355.1"/>
    <property type="match status" value="1"/>
</dbReference>
<evidence type="ECO:0000256" key="6">
    <source>
        <dbReference type="ARBA" id="ARBA00022741"/>
    </source>
</evidence>
<dbReference type="EC" id="2.7.1.50" evidence="11"/>
<keyword evidence="9 11" id="KW-0460">Magnesium</keyword>
<feature type="binding site" evidence="11">
    <location>
        <position position="199"/>
    </location>
    <ligand>
        <name>substrate</name>
    </ligand>
</feature>
<evidence type="ECO:0000256" key="5">
    <source>
        <dbReference type="ARBA" id="ARBA00022723"/>
    </source>
</evidence>
<dbReference type="GO" id="GO:0005524">
    <property type="term" value="F:ATP binding"/>
    <property type="evidence" value="ECO:0007669"/>
    <property type="project" value="UniProtKB-UniRule"/>
</dbReference>
<dbReference type="EMBL" id="JPWB01000002">
    <property type="protein sequence ID" value="RCK24320.1"/>
    <property type="molecule type" value="Genomic_DNA"/>
</dbReference>
<comment type="similarity">
    <text evidence="11">Belongs to the Thz kinase family.</text>
</comment>
<comment type="function">
    <text evidence="11">Catalyzes the phosphorylation of the hydroxyl group of 4-methyl-5-beta-hydroxyethylthiazole (THZ).</text>
</comment>
<dbReference type="PRINTS" id="PR01099">
    <property type="entry name" value="HYETHTZKNASE"/>
</dbReference>
<keyword evidence="7 11" id="KW-0418">Kinase</keyword>
<evidence type="ECO:0000256" key="2">
    <source>
        <dbReference type="ARBA" id="ARBA00001946"/>
    </source>
</evidence>
<evidence type="ECO:0000256" key="9">
    <source>
        <dbReference type="ARBA" id="ARBA00022842"/>
    </source>
</evidence>
<comment type="catalytic activity">
    <reaction evidence="1 11">
        <text>5-(2-hydroxyethyl)-4-methylthiazole + ATP = 4-methyl-5-(2-phosphooxyethyl)-thiazole + ADP + H(+)</text>
        <dbReference type="Rhea" id="RHEA:24212"/>
        <dbReference type="ChEBI" id="CHEBI:15378"/>
        <dbReference type="ChEBI" id="CHEBI:17957"/>
        <dbReference type="ChEBI" id="CHEBI:30616"/>
        <dbReference type="ChEBI" id="CHEBI:58296"/>
        <dbReference type="ChEBI" id="CHEBI:456216"/>
        <dbReference type="EC" id="2.7.1.50"/>
    </reaction>
</comment>
<dbReference type="PIRSF" id="PIRSF000513">
    <property type="entry name" value="Thz_kinase"/>
    <property type="match status" value="1"/>
</dbReference>
<dbReference type="GO" id="GO:0009229">
    <property type="term" value="P:thiamine diphosphate biosynthetic process"/>
    <property type="evidence" value="ECO:0007669"/>
    <property type="project" value="UniProtKB-UniRule"/>
</dbReference>
<gene>
    <name evidence="11" type="primary">thiM</name>
    <name evidence="12" type="ORF">TH6_06375</name>
</gene>
<dbReference type="Gene3D" id="3.40.1190.20">
    <property type="match status" value="1"/>
</dbReference>
<keyword evidence="5 11" id="KW-0479">Metal-binding</keyword>
<dbReference type="RefSeq" id="WP_114129818.1">
    <property type="nucleotide sequence ID" value="NZ_JPWB01000002.1"/>
</dbReference>
<dbReference type="InterPro" id="IPR029056">
    <property type="entry name" value="Ribokinase-like"/>
</dbReference>
<dbReference type="UniPathway" id="UPA00060">
    <property type="reaction ID" value="UER00139"/>
</dbReference>
<dbReference type="CDD" id="cd01170">
    <property type="entry name" value="THZ_kinase"/>
    <property type="match status" value="1"/>
</dbReference>
<proteinExistence type="inferred from homology"/>
<dbReference type="GO" id="GO:0000287">
    <property type="term" value="F:magnesium ion binding"/>
    <property type="evidence" value="ECO:0007669"/>
    <property type="project" value="UniProtKB-UniRule"/>
</dbReference>
<dbReference type="GO" id="GO:0004417">
    <property type="term" value="F:hydroxyethylthiazole kinase activity"/>
    <property type="evidence" value="ECO:0007669"/>
    <property type="project" value="UniProtKB-UniRule"/>
</dbReference>
<evidence type="ECO:0000313" key="13">
    <source>
        <dbReference type="Proteomes" id="UP000253061"/>
    </source>
</evidence>
<dbReference type="InterPro" id="IPR000417">
    <property type="entry name" value="Hyethyz_kinase"/>
</dbReference>
<evidence type="ECO:0000256" key="10">
    <source>
        <dbReference type="ARBA" id="ARBA00022977"/>
    </source>
</evidence>
<comment type="cofactor">
    <cofactor evidence="2 11">
        <name>Mg(2+)</name>
        <dbReference type="ChEBI" id="CHEBI:18420"/>
    </cofactor>
</comment>
<sequence length="272" mass="27612">MTTEISHTATDLFERMRATNPLVQCITNYVAMNYAANVLLAAGGAGASPAMVHTPEESGEFAAIAGALTVNIGTLSPSWVEGMIAAAKSANDAEKPWVLDPVAHFATGYRRNALAGLLKLNPTVIRGNASEIIALGGGQSAGQGVDSGDPVEQAEDAARSLASSQGCVVAVTGAVDFVTDGTRSVRIAGGSDLMPKITATGCSLTALVGAYLAIAPDQAFDATVAALGNFAVAGEIAAKTSNGPASFMTAFIDGLHNLDGATYAKNLRIDVQ</sequence>
<dbReference type="SUPFAM" id="SSF53613">
    <property type="entry name" value="Ribokinase-like"/>
    <property type="match status" value="1"/>
</dbReference>
<feature type="binding site" evidence="11">
    <location>
        <position position="172"/>
    </location>
    <ligand>
        <name>ATP</name>
        <dbReference type="ChEBI" id="CHEBI:30616"/>
    </ligand>
</feature>
<evidence type="ECO:0000313" key="12">
    <source>
        <dbReference type="EMBL" id="RCK24320.1"/>
    </source>
</evidence>
<evidence type="ECO:0000256" key="1">
    <source>
        <dbReference type="ARBA" id="ARBA00001771"/>
    </source>
</evidence>
<reference evidence="12 13" key="1">
    <citation type="submission" date="2014-07" db="EMBL/GenBank/DDBJ databases">
        <title>Draft genome sequence of Thalassospira profundimaris R8-17.</title>
        <authorList>
            <person name="Lai Q."/>
            <person name="Shao Z."/>
        </authorList>
    </citation>
    <scope>NUCLEOTIDE SEQUENCE [LARGE SCALE GENOMIC DNA]</scope>
    <source>
        <strain evidence="12 13">R8-17</strain>
    </source>
</reference>
<evidence type="ECO:0000256" key="4">
    <source>
        <dbReference type="ARBA" id="ARBA00022679"/>
    </source>
</evidence>
<dbReference type="HAMAP" id="MF_00228">
    <property type="entry name" value="Thz_kinase"/>
    <property type="match status" value="1"/>
</dbReference>
<evidence type="ECO:0000256" key="11">
    <source>
        <dbReference type="HAMAP-Rule" id="MF_00228"/>
    </source>
</evidence>
<organism evidence="12 13">
    <name type="scientific">Thalassospira profundimaris</name>
    <dbReference type="NCBI Taxonomy" id="502049"/>
    <lineage>
        <taxon>Bacteria</taxon>
        <taxon>Pseudomonadati</taxon>
        <taxon>Pseudomonadota</taxon>
        <taxon>Alphaproteobacteria</taxon>
        <taxon>Rhodospirillales</taxon>
        <taxon>Thalassospiraceae</taxon>
        <taxon>Thalassospira</taxon>
    </lineage>
</organism>
<accession>A0A367VJ92</accession>
<evidence type="ECO:0000256" key="8">
    <source>
        <dbReference type="ARBA" id="ARBA00022840"/>
    </source>
</evidence>
<evidence type="ECO:0000256" key="7">
    <source>
        <dbReference type="ARBA" id="ARBA00022777"/>
    </source>
</evidence>
<comment type="caution">
    <text evidence="12">The sequence shown here is derived from an EMBL/GenBank/DDBJ whole genome shotgun (WGS) entry which is preliminary data.</text>
</comment>
<keyword evidence="8 11" id="KW-0067">ATP-binding</keyword>
<evidence type="ECO:0000256" key="3">
    <source>
        <dbReference type="ARBA" id="ARBA00004868"/>
    </source>
</evidence>
<dbReference type="Proteomes" id="UP000253061">
    <property type="component" value="Unassembled WGS sequence"/>
</dbReference>
<protein>
    <recommendedName>
        <fullName evidence="11">Hydroxyethylthiazole kinase</fullName>
        <ecNumber evidence="11">2.7.1.50</ecNumber>
    </recommendedName>
    <alternativeName>
        <fullName evidence="11">4-methyl-5-beta-hydroxyethylthiazole kinase</fullName>
        <shortName evidence="11">TH kinase</shortName>
        <shortName evidence="11">Thz kinase</shortName>
    </alternativeName>
</protein>
<comment type="pathway">
    <text evidence="3 11">Cofactor biosynthesis; thiamine diphosphate biosynthesis; 4-methyl-5-(2-phosphoethyl)-thiazole from 5-(2-hydroxyethyl)-4-methylthiazole: step 1/1.</text>
</comment>
<keyword evidence="6 11" id="KW-0547">Nucleotide-binding</keyword>
<dbReference type="AlphaFoldDB" id="A0A367VJ92"/>
<keyword evidence="4 11" id="KW-0808">Transferase</keyword>
<feature type="binding site" evidence="11">
    <location>
        <position position="51"/>
    </location>
    <ligand>
        <name>substrate</name>
    </ligand>
</feature>
<keyword evidence="10 11" id="KW-0784">Thiamine biosynthesis</keyword>
<name>A0A367VJ92_9PROT</name>
<dbReference type="Pfam" id="PF02110">
    <property type="entry name" value="HK"/>
    <property type="match status" value="1"/>
</dbReference>
<dbReference type="GO" id="GO:0009228">
    <property type="term" value="P:thiamine biosynthetic process"/>
    <property type="evidence" value="ECO:0007669"/>
    <property type="project" value="UniProtKB-KW"/>
</dbReference>